<dbReference type="Proteomes" id="UP000031524">
    <property type="component" value="Chromosome"/>
</dbReference>
<protein>
    <submittedName>
        <fullName evidence="7">Erm(X)</fullName>
    </submittedName>
</protein>
<dbReference type="GO" id="GO:0000179">
    <property type="term" value="F:rRNA (adenine-N6,N6-)-dimethyltransferase activity"/>
    <property type="evidence" value="ECO:0007669"/>
    <property type="project" value="UniProtKB-UniRule"/>
</dbReference>
<proteinExistence type="inferred from homology"/>
<organism evidence="7 8">
    <name type="scientific">Corynebacterium humireducens NBRC 106098 = DSM 45392</name>
    <dbReference type="NCBI Taxonomy" id="1223515"/>
    <lineage>
        <taxon>Bacteria</taxon>
        <taxon>Bacillati</taxon>
        <taxon>Actinomycetota</taxon>
        <taxon>Actinomycetes</taxon>
        <taxon>Mycobacteriales</taxon>
        <taxon>Corynebacteriaceae</taxon>
        <taxon>Corynebacterium</taxon>
    </lineage>
</organism>
<keyword evidence="8" id="KW-1185">Reference proteome</keyword>
<dbReference type="RefSeq" id="WP_040084501.1">
    <property type="nucleotide sequence ID" value="NZ_BCSU01000015.1"/>
</dbReference>
<feature type="binding site" evidence="5">
    <location>
        <position position="14"/>
    </location>
    <ligand>
        <name>S-adenosyl-L-methionine</name>
        <dbReference type="ChEBI" id="CHEBI:59789"/>
    </ligand>
</feature>
<feature type="binding site" evidence="5">
    <location>
        <position position="40"/>
    </location>
    <ligand>
        <name>S-adenosyl-L-methionine</name>
        <dbReference type="ChEBI" id="CHEBI:59789"/>
    </ligand>
</feature>
<dbReference type="InterPro" id="IPR020598">
    <property type="entry name" value="rRNA_Ade_methylase_Trfase_N"/>
</dbReference>
<dbReference type="EMBL" id="CP005286">
    <property type="protein sequence ID" value="AJE31893.1"/>
    <property type="molecule type" value="Genomic_DNA"/>
</dbReference>
<keyword evidence="3 5" id="KW-0949">S-adenosyl-L-methionine</keyword>
<dbReference type="PROSITE" id="PS01131">
    <property type="entry name" value="RRNA_A_DIMETH"/>
    <property type="match status" value="1"/>
</dbReference>
<feature type="domain" description="Ribosomal RNA adenine methylase transferase N-terminal" evidence="6">
    <location>
        <begin position="21"/>
        <end position="181"/>
    </location>
</feature>
<dbReference type="PROSITE" id="PS51689">
    <property type="entry name" value="SAM_RNA_A_N6_MT"/>
    <property type="match status" value="1"/>
</dbReference>
<dbReference type="SMART" id="SM00650">
    <property type="entry name" value="rADc"/>
    <property type="match status" value="1"/>
</dbReference>
<feature type="binding site" evidence="5">
    <location>
        <position position="16"/>
    </location>
    <ligand>
        <name>S-adenosyl-L-methionine</name>
        <dbReference type="ChEBI" id="CHEBI:59789"/>
    </ligand>
</feature>
<keyword evidence="2 5" id="KW-0808">Transferase</keyword>
<dbReference type="AlphaFoldDB" id="A0A0B5D6F3"/>
<dbReference type="NCBIfam" id="NF000499">
    <property type="entry name" value="Erm23S_rRNA_broad"/>
    <property type="match status" value="1"/>
</dbReference>
<dbReference type="OrthoDB" id="3616874at2"/>
<dbReference type="Pfam" id="PF00398">
    <property type="entry name" value="RrnaAD"/>
    <property type="match status" value="1"/>
</dbReference>
<dbReference type="PANTHER" id="PTHR11727">
    <property type="entry name" value="DIMETHYLADENOSINE TRANSFERASE"/>
    <property type="match status" value="1"/>
</dbReference>
<keyword evidence="4 5" id="KW-0694">RNA-binding</keyword>
<feature type="binding site" evidence="5">
    <location>
        <position position="61"/>
    </location>
    <ligand>
        <name>S-adenosyl-L-methionine</name>
        <dbReference type="ChEBI" id="CHEBI:59789"/>
    </ligand>
</feature>
<keyword evidence="1 5" id="KW-0489">Methyltransferase</keyword>
<evidence type="ECO:0000256" key="5">
    <source>
        <dbReference type="PROSITE-ProRule" id="PRU01026"/>
    </source>
</evidence>
<evidence type="ECO:0000313" key="8">
    <source>
        <dbReference type="Proteomes" id="UP000031524"/>
    </source>
</evidence>
<dbReference type="InterPro" id="IPR001737">
    <property type="entry name" value="KsgA/Erm"/>
</dbReference>
<feature type="binding site" evidence="5">
    <location>
        <position position="100"/>
    </location>
    <ligand>
        <name>S-adenosyl-L-methionine</name>
        <dbReference type="ChEBI" id="CHEBI:59789"/>
    </ligand>
</feature>
<dbReference type="GO" id="GO:0003723">
    <property type="term" value="F:RNA binding"/>
    <property type="evidence" value="ECO:0007669"/>
    <property type="project" value="UniProtKB-UniRule"/>
</dbReference>
<dbReference type="InterPro" id="IPR029063">
    <property type="entry name" value="SAM-dependent_MTases_sf"/>
</dbReference>
<dbReference type="InterPro" id="IPR020596">
    <property type="entry name" value="rRNA_Ade_Mease_Trfase_CS"/>
</dbReference>
<gene>
    <name evidence="7" type="ORF">B842_00165</name>
</gene>
<dbReference type="STRING" id="1223515.B842_00165"/>
<evidence type="ECO:0000256" key="4">
    <source>
        <dbReference type="ARBA" id="ARBA00022884"/>
    </source>
</evidence>
<evidence type="ECO:0000256" key="1">
    <source>
        <dbReference type="ARBA" id="ARBA00022603"/>
    </source>
</evidence>
<name>A0A0B5D6F3_9CORY</name>
<evidence type="ECO:0000256" key="2">
    <source>
        <dbReference type="ARBA" id="ARBA00022679"/>
    </source>
</evidence>
<sequence>MSAYSHGRHEHGQNFLTDPRVIDSLVERIMSTTGPIIEIGPGDGALTRPLSRSGRPLTAVEIDSRLAAALRRDLDPEVTIVNDDFLRFRLPAHPHVVVGNIPFHITTAILRRLLHAPAWTDAVLLMQWEVARRRAGVGASTMMTAQWAPWFGFELGERVPRAAFTPRPGVDGGVLHIRRRRRPLVPAKKRKAFQGMVHAVYTGRGRGIVEIITRQGLLPSRQEARQWAEREGVRPSALPSDLSVGQMVSLFEASGSAPPRRARKR</sequence>
<dbReference type="InterPro" id="IPR023165">
    <property type="entry name" value="rRNA_Ade_diMease-like_C"/>
</dbReference>
<dbReference type="KEGG" id="chm:B842_00165"/>
<reference evidence="7 8" key="1">
    <citation type="submission" date="2013-04" db="EMBL/GenBank/DDBJ databases">
        <title>Complete genome sequence of Corynebacterium humireducens DSM 45392(T), isolated from a wastewater-fed microbial fuel cell.</title>
        <authorList>
            <person name="Ruckert C."/>
            <person name="Albersmeier A."/>
            <person name="Kalinowski J."/>
        </authorList>
    </citation>
    <scope>NUCLEOTIDE SEQUENCE [LARGE SCALE GENOMIC DNA]</scope>
    <source>
        <strain evidence="8">MFC-5</strain>
    </source>
</reference>
<comment type="similarity">
    <text evidence="5">Belongs to the class I-like SAM-binding methyltransferase superfamily. rRNA adenine N(6)-methyltransferase family.</text>
</comment>
<dbReference type="SUPFAM" id="SSF53335">
    <property type="entry name" value="S-adenosyl-L-methionine-dependent methyltransferases"/>
    <property type="match status" value="1"/>
</dbReference>
<dbReference type="PANTHER" id="PTHR11727:SF7">
    <property type="entry name" value="DIMETHYLADENOSINE TRANSFERASE-RELATED"/>
    <property type="match status" value="1"/>
</dbReference>
<dbReference type="CDD" id="cd02440">
    <property type="entry name" value="AdoMet_MTases"/>
    <property type="match status" value="1"/>
</dbReference>
<evidence type="ECO:0000259" key="6">
    <source>
        <dbReference type="SMART" id="SM00650"/>
    </source>
</evidence>
<evidence type="ECO:0000256" key="3">
    <source>
        <dbReference type="ARBA" id="ARBA00022691"/>
    </source>
</evidence>
<accession>A0A0B5D6F3</accession>
<evidence type="ECO:0000313" key="7">
    <source>
        <dbReference type="EMBL" id="AJE31893.1"/>
    </source>
</evidence>
<dbReference type="HOGENOM" id="CLU_041220_3_1_11"/>
<dbReference type="Gene3D" id="1.10.8.100">
    <property type="entry name" value="Ribosomal RNA adenine dimethylase-like, domain 2"/>
    <property type="match status" value="1"/>
</dbReference>
<feature type="binding site" evidence="5">
    <location>
        <position position="84"/>
    </location>
    <ligand>
        <name>S-adenosyl-L-methionine</name>
        <dbReference type="ChEBI" id="CHEBI:59789"/>
    </ligand>
</feature>
<dbReference type="Gene3D" id="3.40.50.150">
    <property type="entry name" value="Vaccinia Virus protein VP39"/>
    <property type="match status" value="1"/>
</dbReference>